<dbReference type="EMBL" id="GBRH01238536">
    <property type="protein sequence ID" value="JAD59359.1"/>
    <property type="molecule type" value="Transcribed_RNA"/>
</dbReference>
<evidence type="ECO:0000313" key="1">
    <source>
        <dbReference type="EMBL" id="JAD59359.1"/>
    </source>
</evidence>
<dbReference type="AlphaFoldDB" id="A0A0A9B5R5"/>
<accession>A0A0A9B5R5</accession>
<organism evidence="1">
    <name type="scientific">Arundo donax</name>
    <name type="common">Giant reed</name>
    <name type="synonym">Donax arundinaceus</name>
    <dbReference type="NCBI Taxonomy" id="35708"/>
    <lineage>
        <taxon>Eukaryota</taxon>
        <taxon>Viridiplantae</taxon>
        <taxon>Streptophyta</taxon>
        <taxon>Embryophyta</taxon>
        <taxon>Tracheophyta</taxon>
        <taxon>Spermatophyta</taxon>
        <taxon>Magnoliopsida</taxon>
        <taxon>Liliopsida</taxon>
        <taxon>Poales</taxon>
        <taxon>Poaceae</taxon>
        <taxon>PACMAD clade</taxon>
        <taxon>Arundinoideae</taxon>
        <taxon>Arundineae</taxon>
        <taxon>Arundo</taxon>
    </lineage>
</organism>
<reference evidence="1" key="2">
    <citation type="journal article" date="2015" name="Data Brief">
        <title>Shoot transcriptome of the giant reed, Arundo donax.</title>
        <authorList>
            <person name="Barrero R.A."/>
            <person name="Guerrero F.D."/>
            <person name="Moolhuijzen P."/>
            <person name="Goolsby J.A."/>
            <person name="Tidwell J."/>
            <person name="Bellgard S.E."/>
            <person name="Bellgard M.I."/>
        </authorList>
    </citation>
    <scope>NUCLEOTIDE SEQUENCE</scope>
    <source>
        <tissue evidence="1">Shoot tissue taken approximately 20 cm above the soil surface</tissue>
    </source>
</reference>
<name>A0A0A9B5R5_ARUDO</name>
<proteinExistence type="predicted"/>
<reference evidence="1" key="1">
    <citation type="submission" date="2014-09" db="EMBL/GenBank/DDBJ databases">
        <authorList>
            <person name="Magalhaes I.L.F."/>
            <person name="Oliveira U."/>
            <person name="Santos F.R."/>
            <person name="Vidigal T.H.D.A."/>
            <person name="Brescovit A.D."/>
            <person name="Santos A.J."/>
        </authorList>
    </citation>
    <scope>NUCLEOTIDE SEQUENCE</scope>
    <source>
        <tissue evidence="1">Shoot tissue taken approximately 20 cm above the soil surface</tissue>
    </source>
</reference>
<protein>
    <submittedName>
        <fullName evidence="1">Uncharacterized protein</fullName>
    </submittedName>
</protein>
<sequence length="49" mass="5536">MIFPSLLLYRFSFSHGLIIDGENYIHHSEVTRKCMHTNVPPISCGSSTV</sequence>